<evidence type="ECO:0000256" key="1">
    <source>
        <dbReference type="SAM" id="MobiDB-lite"/>
    </source>
</evidence>
<evidence type="ECO:0000313" key="3">
    <source>
        <dbReference type="Proteomes" id="UP001151760"/>
    </source>
</evidence>
<proteinExistence type="predicted"/>
<reference evidence="2" key="2">
    <citation type="submission" date="2022-01" db="EMBL/GenBank/DDBJ databases">
        <authorList>
            <person name="Yamashiro T."/>
            <person name="Shiraishi A."/>
            <person name="Satake H."/>
            <person name="Nakayama K."/>
        </authorList>
    </citation>
    <scope>NUCLEOTIDE SEQUENCE</scope>
</reference>
<dbReference type="Proteomes" id="UP001151760">
    <property type="component" value="Unassembled WGS sequence"/>
</dbReference>
<evidence type="ECO:0000313" key="2">
    <source>
        <dbReference type="EMBL" id="GJT59253.1"/>
    </source>
</evidence>
<organism evidence="2 3">
    <name type="scientific">Tanacetum coccineum</name>
    <dbReference type="NCBI Taxonomy" id="301880"/>
    <lineage>
        <taxon>Eukaryota</taxon>
        <taxon>Viridiplantae</taxon>
        <taxon>Streptophyta</taxon>
        <taxon>Embryophyta</taxon>
        <taxon>Tracheophyta</taxon>
        <taxon>Spermatophyta</taxon>
        <taxon>Magnoliopsida</taxon>
        <taxon>eudicotyledons</taxon>
        <taxon>Gunneridae</taxon>
        <taxon>Pentapetalae</taxon>
        <taxon>asterids</taxon>
        <taxon>campanulids</taxon>
        <taxon>Asterales</taxon>
        <taxon>Asteraceae</taxon>
        <taxon>Asteroideae</taxon>
        <taxon>Anthemideae</taxon>
        <taxon>Anthemidinae</taxon>
        <taxon>Tanacetum</taxon>
    </lineage>
</organism>
<protein>
    <submittedName>
        <fullName evidence="2">Uncharacterized protein</fullName>
    </submittedName>
</protein>
<sequence>MILDMMKTMVSDEENDMIDVRALQLDQTVISQQKGEDTISRNRSFPADDFPPVNQRTTGQMHTHIVSSSRGKQASKKTYDIVHSSNVLQTTGKKALQSRFWKGLAYSCLSITLY</sequence>
<keyword evidence="3" id="KW-1185">Reference proteome</keyword>
<feature type="region of interest" description="Disordered" evidence="1">
    <location>
        <begin position="32"/>
        <end position="72"/>
    </location>
</feature>
<accession>A0ABQ5F8Q5</accession>
<reference evidence="2" key="1">
    <citation type="journal article" date="2022" name="Int. J. Mol. Sci.">
        <title>Draft Genome of Tanacetum Coccineum: Genomic Comparison of Closely Related Tanacetum-Family Plants.</title>
        <authorList>
            <person name="Yamashiro T."/>
            <person name="Shiraishi A."/>
            <person name="Nakayama K."/>
            <person name="Satake H."/>
        </authorList>
    </citation>
    <scope>NUCLEOTIDE SEQUENCE</scope>
</reference>
<feature type="compositionally biased region" description="Polar residues" evidence="1">
    <location>
        <begin position="54"/>
        <end position="72"/>
    </location>
</feature>
<gene>
    <name evidence="2" type="ORF">Tco_1002786</name>
</gene>
<dbReference type="EMBL" id="BQNB010017093">
    <property type="protein sequence ID" value="GJT59253.1"/>
    <property type="molecule type" value="Genomic_DNA"/>
</dbReference>
<name>A0ABQ5F8Q5_9ASTR</name>
<comment type="caution">
    <text evidence="2">The sequence shown here is derived from an EMBL/GenBank/DDBJ whole genome shotgun (WGS) entry which is preliminary data.</text>
</comment>